<dbReference type="InterPro" id="IPR036691">
    <property type="entry name" value="Endo/exonu/phosph_ase_sf"/>
</dbReference>
<dbReference type="AlphaFoldDB" id="A0A1M4ZAM2"/>
<dbReference type="RefSeq" id="WP_073481032.1">
    <property type="nucleotide sequence ID" value="NZ_FQVN01000002.1"/>
</dbReference>
<evidence type="ECO:0000313" key="3">
    <source>
        <dbReference type="EMBL" id="SHF14857.1"/>
    </source>
</evidence>
<keyword evidence="4" id="KW-1185">Reference proteome</keyword>
<protein>
    <submittedName>
        <fullName evidence="3">Exonuclease III</fullName>
    </submittedName>
</protein>
<feature type="domain" description="Endonuclease/exonuclease/phosphatase" evidence="2">
    <location>
        <begin position="236"/>
        <end position="508"/>
    </location>
</feature>
<dbReference type="Proteomes" id="UP000184501">
    <property type="component" value="Unassembled WGS sequence"/>
</dbReference>
<dbReference type="Pfam" id="PF03372">
    <property type="entry name" value="Exo_endo_phos"/>
    <property type="match status" value="1"/>
</dbReference>
<sequence length="520" mass="57426">MRPVRRTRAVVAVLVLLNLLLPISAVTAHAATGAGALVVPASVEKGQTLEIGYRTDRPAAKNWVGLYTEPGNGPVDQKYVGPSTAWQYAPLGEGRVQFDTRGLEPGRHVAYLLADDGYRWLAQPARFDVVSADPSRFVTRAFETRAARAGERFEQAVRGVVRPARPDLVFRKRGGPNWVSVSRDGVLTGTPSTMDSLRPTRVEVEVSDARGRVDAATVTIPVRAPWQPLVTDVKVMSFNLWHAGTQVRDHRTKQLRFLLEQNVDVVGFQETSSVAARNLAADLGWHHYQASASVGLISRYPITATYPPSADGKALKGAGVRIRLDERFQREIVVWSAHLNYTPYGPYDACFSKMSREEVLKREEQSGRPREIRDILGQMAPQLAQADRIPVFLVGDFNAPSHLDWTSATSAVHCGYSDIPWPTSEEVERAGLRDSFRVAHPAPAQEPGVTWSPVYPFHDGSSGAPEPQDRIDFVHYAGRIRVLDSRAVVVGTPKPVPHHADNEWTSDHRAVVTTFRLPVL</sequence>
<dbReference type="PANTHER" id="PTHR41349">
    <property type="match status" value="1"/>
</dbReference>
<keyword evidence="3" id="KW-0540">Nuclease</keyword>
<organism evidence="3 4">
    <name type="scientific">Streptoalloteichus hindustanus</name>
    <dbReference type="NCBI Taxonomy" id="2017"/>
    <lineage>
        <taxon>Bacteria</taxon>
        <taxon>Bacillati</taxon>
        <taxon>Actinomycetota</taxon>
        <taxon>Actinomycetes</taxon>
        <taxon>Pseudonocardiales</taxon>
        <taxon>Pseudonocardiaceae</taxon>
        <taxon>Streptoalloteichus</taxon>
    </lineage>
</organism>
<dbReference type="EMBL" id="FQVN01000002">
    <property type="protein sequence ID" value="SHF14857.1"/>
    <property type="molecule type" value="Genomic_DNA"/>
</dbReference>
<evidence type="ECO:0000256" key="1">
    <source>
        <dbReference type="SAM" id="SignalP"/>
    </source>
</evidence>
<dbReference type="STRING" id="2017.SAMN05444320_102659"/>
<dbReference type="InterPro" id="IPR005135">
    <property type="entry name" value="Endo/exonuclease/phosphatase"/>
</dbReference>
<proteinExistence type="predicted"/>
<reference evidence="3 4" key="1">
    <citation type="submission" date="2016-11" db="EMBL/GenBank/DDBJ databases">
        <authorList>
            <person name="Jaros S."/>
            <person name="Januszkiewicz K."/>
            <person name="Wedrychowicz H."/>
        </authorList>
    </citation>
    <scope>NUCLEOTIDE SEQUENCE [LARGE SCALE GENOMIC DNA]</scope>
    <source>
        <strain evidence="3 4">DSM 44523</strain>
    </source>
</reference>
<keyword evidence="3" id="KW-0378">Hydrolase</keyword>
<dbReference type="GO" id="GO:0004527">
    <property type="term" value="F:exonuclease activity"/>
    <property type="evidence" value="ECO:0007669"/>
    <property type="project" value="UniProtKB-KW"/>
</dbReference>
<accession>A0A1M4ZAM2</accession>
<gene>
    <name evidence="3" type="ORF">SAMN05444320_102659</name>
</gene>
<dbReference type="SUPFAM" id="SSF56219">
    <property type="entry name" value="DNase I-like"/>
    <property type="match status" value="1"/>
</dbReference>
<name>A0A1M4ZAM2_STRHI</name>
<dbReference type="PANTHER" id="PTHR41349:SF1">
    <property type="entry name" value="PROTEIN CBG08683"/>
    <property type="match status" value="1"/>
</dbReference>
<evidence type="ECO:0000313" key="4">
    <source>
        <dbReference type="Proteomes" id="UP000184501"/>
    </source>
</evidence>
<keyword evidence="1" id="KW-0732">Signal</keyword>
<dbReference type="Gene3D" id="3.60.10.10">
    <property type="entry name" value="Endonuclease/exonuclease/phosphatase"/>
    <property type="match status" value="1"/>
</dbReference>
<feature type="signal peptide" evidence="1">
    <location>
        <begin position="1"/>
        <end position="30"/>
    </location>
</feature>
<evidence type="ECO:0000259" key="2">
    <source>
        <dbReference type="Pfam" id="PF03372"/>
    </source>
</evidence>
<feature type="chain" id="PRO_5012522156" evidence="1">
    <location>
        <begin position="31"/>
        <end position="520"/>
    </location>
</feature>
<keyword evidence="3" id="KW-0269">Exonuclease</keyword>